<dbReference type="KEGG" id="upl:DSM104440_03402"/>
<feature type="region of interest" description="Disordered" evidence="1">
    <location>
        <begin position="135"/>
        <end position="163"/>
    </location>
</feature>
<evidence type="ECO:0000256" key="1">
    <source>
        <dbReference type="SAM" id="MobiDB-lite"/>
    </source>
</evidence>
<evidence type="ECO:0000313" key="4">
    <source>
        <dbReference type="Proteomes" id="UP000503096"/>
    </source>
</evidence>
<dbReference type="EMBL" id="CP053073">
    <property type="protein sequence ID" value="QJR16567.1"/>
    <property type="molecule type" value="Genomic_DNA"/>
</dbReference>
<dbReference type="RefSeq" id="WP_171164778.1">
    <property type="nucleotide sequence ID" value="NZ_CP053073.1"/>
</dbReference>
<feature type="signal peptide" evidence="2">
    <location>
        <begin position="1"/>
        <end position="19"/>
    </location>
</feature>
<gene>
    <name evidence="3" type="ORF">DSM104440_03402</name>
</gene>
<name>A0A6M4HEW0_9PROT</name>
<accession>A0A6M4HEW0</accession>
<keyword evidence="2" id="KW-0732">Signal</keyword>
<evidence type="ECO:0000256" key="2">
    <source>
        <dbReference type="SAM" id="SignalP"/>
    </source>
</evidence>
<organism evidence="3 4">
    <name type="scientific">Usitatibacter palustris</name>
    <dbReference type="NCBI Taxonomy" id="2732487"/>
    <lineage>
        <taxon>Bacteria</taxon>
        <taxon>Pseudomonadati</taxon>
        <taxon>Pseudomonadota</taxon>
        <taxon>Betaproteobacteria</taxon>
        <taxon>Nitrosomonadales</taxon>
        <taxon>Usitatibacteraceae</taxon>
        <taxon>Usitatibacter</taxon>
    </lineage>
</organism>
<protein>
    <recommendedName>
        <fullName evidence="5">HdeA/HdeB family protein</fullName>
    </recommendedName>
</protein>
<dbReference type="Proteomes" id="UP000503096">
    <property type="component" value="Chromosome"/>
</dbReference>
<reference evidence="3 4" key="1">
    <citation type="submission" date="2020-04" db="EMBL/GenBank/DDBJ databases">
        <title>Usitatibacter rugosus gen. nov., sp. nov. and Usitatibacter palustris sp. nov., novel members of Usitatibacteraceae fam. nov. within the order Nitrosomonadales isolated from soil.</title>
        <authorList>
            <person name="Huber K.J."/>
            <person name="Neumann-Schaal M."/>
            <person name="Geppert A."/>
            <person name="Luckner M."/>
            <person name="Wanner G."/>
            <person name="Overmann J."/>
        </authorList>
    </citation>
    <scope>NUCLEOTIDE SEQUENCE [LARGE SCALE GENOMIC DNA]</scope>
    <source>
        <strain evidence="3 4">Swamp67</strain>
    </source>
</reference>
<dbReference type="AlphaFoldDB" id="A0A6M4HEW0"/>
<feature type="chain" id="PRO_5026797299" description="HdeA/HdeB family protein" evidence="2">
    <location>
        <begin position="20"/>
        <end position="163"/>
    </location>
</feature>
<dbReference type="InParanoid" id="A0A6M4HEW0"/>
<evidence type="ECO:0000313" key="3">
    <source>
        <dbReference type="EMBL" id="QJR16567.1"/>
    </source>
</evidence>
<proteinExistence type="predicted"/>
<evidence type="ECO:0008006" key="5">
    <source>
        <dbReference type="Google" id="ProtNLM"/>
    </source>
</evidence>
<sequence length="163" mass="17686">MKIVQTLFAVALLASGANAMAQKACSAGDEANASKAIDRIVSWAVLNATWKTYGHCDKGAVDDQFTEAVMRMMVDWKDAKQLAEAMKKDSEYSAFIFKHIKSPAAKDDLDDVHSRARTVCPKGYEDWCKTIADAAVPPREPPPAAPPAELKSLPPVTAPPEKK</sequence>
<keyword evidence="4" id="KW-1185">Reference proteome</keyword>